<keyword evidence="13" id="KW-1185">Reference proteome</keyword>
<dbReference type="GO" id="GO:0003677">
    <property type="term" value="F:DNA binding"/>
    <property type="evidence" value="ECO:0007669"/>
    <property type="project" value="UniProtKB-KW"/>
</dbReference>
<evidence type="ECO:0000256" key="6">
    <source>
        <dbReference type="ARBA" id="ARBA00023015"/>
    </source>
</evidence>
<organism evidence="12 13">
    <name type="scientific">Pseudothauera nasutitermitis</name>
    <dbReference type="NCBI Taxonomy" id="2565930"/>
    <lineage>
        <taxon>Bacteria</taxon>
        <taxon>Pseudomonadati</taxon>
        <taxon>Pseudomonadota</taxon>
        <taxon>Betaproteobacteria</taxon>
        <taxon>Rhodocyclales</taxon>
        <taxon>Zoogloeaceae</taxon>
        <taxon>Pseudothauera</taxon>
    </lineage>
</organism>
<evidence type="ECO:0000256" key="5">
    <source>
        <dbReference type="ARBA" id="ARBA00022914"/>
    </source>
</evidence>
<dbReference type="OrthoDB" id="9808480at2"/>
<evidence type="ECO:0000256" key="1">
    <source>
        <dbReference type="ARBA" id="ARBA00017146"/>
    </source>
</evidence>
<gene>
    <name evidence="12" type="ORF">E6C76_09785</name>
</gene>
<evidence type="ECO:0000256" key="10">
    <source>
        <dbReference type="ARBA" id="ARBA00024874"/>
    </source>
</evidence>
<reference evidence="12 13" key="1">
    <citation type="submission" date="2019-04" db="EMBL/GenBank/DDBJ databases">
        <title>Azoarcus nasutitermitis sp. nov. isolated from termite nest.</title>
        <authorList>
            <person name="Lin S.-Y."/>
            <person name="Hameed A."/>
            <person name="Hsu Y.-H."/>
            <person name="Young C.-C."/>
        </authorList>
    </citation>
    <scope>NUCLEOTIDE SEQUENCE [LARGE SCALE GENOMIC DNA]</scope>
    <source>
        <strain evidence="12 13">CC-YHH838</strain>
    </source>
</reference>
<evidence type="ECO:0000259" key="11">
    <source>
        <dbReference type="PROSITE" id="PS50937"/>
    </source>
</evidence>
<dbReference type="GO" id="GO:0045340">
    <property type="term" value="F:mercury ion binding"/>
    <property type="evidence" value="ECO:0007669"/>
    <property type="project" value="InterPro"/>
</dbReference>
<keyword evidence="2" id="KW-0475">Mercuric resistance</keyword>
<name>A0A4S4B4H0_9RHOO</name>
<dbReference type="InterPro" id="IPR011794">
    <property type="entry name" value="MerR"/>
</dbReference>
<evidence type="ECO:0000256" key="4">
    <source>
        <dbReference type="ARBA" id="ARBA00022723"/>
    </source>
</evidence>
<protein>
    <recommendedName>
        <fullName evidence="1">Mercuric resistance operon regulatory protein</fullName>
    </recommendedName>
</protein>
<dbReference type="PROSITE" id="PS50937">
    <property type="entry name" value="HTH_MERR_2"/>
    <property type="match status" value="1"/>
</dbReference>
<comment type="function">
    <text evidence="10">Mediates the mercuric-dependent induction of mercury resistance operon. In the absence of mercury MerR represses transcription by binding tightly to the mer operator region; when mercury is present the dimeric complex binds a single ion and becomes a potent transcriptional activator, while remaining bound to the mer site.</text>
</comment>
<keyword evidence="3" id="KW-0678">Repressor</keyword>
<dbReference type="InterPro" id="IPR000551">
    <property type="entry name" value="MerR-type_HTH_dom"/>
</dbReference>
<dbReference type="SUPFAM" id="SSF46955">
    <property type="entry name" value="Putative DNA-binding domain"/>
    <property type="match status" value="1"/>
</dbReference>
<keyword evidence="7" id="KW-0238">DNA-binding</keyword>
<dbReference type="Gene3D" id="1.10.1660.10">
    <property type="match status" value="1"/>
</dbReference>
<accession>A0A4S4B4H0</accession>
<dbReference type="GO" id="GO:0046689">
    <property type="term" value="P:response to mercury ion"/>
    <property type="evidence" value="ECO:0007669"/>
    <property type="project" value="UniProtKB-KW"/>
</dbReference>
<dbReference type="SMART" id="SM00422">
    <property type="entry name" value="HTH_MERR"/>
    <property type="match status" value="1"/>
</dbReference>
<dbReference type="GO" id="GO:0003700">
    <property type="term" value="F:DNA-binding transcription factor activity"/>
    <property type="evidence" value="ECO:0007669"/>
    <property type="project" value="InterPro"/>
</dbReference>
<sequence>MKPAIPTPTAGLTIGRLAAAAGVGVETVRYYQRRGLIGAPVRHKGAFGLYGDDTLQRLRFIRRAQTLGFSLEEIDGLLALDEERDRDKARALAQAKIADIEARLRQLEDVRGALLGLVHCCEHSSAPAPCPILQALGEGPGSADHPVPQHAAQ</sequence>
<dbReference type="RefSeq" id="WP_136348029.1">
    <property type="nucleotide sequence ID" value="NZ_SSOC01000003.1"/>
</dbReference>
<comment type="caution">
    <text evidence="12">The sequence shown here is derived from an EMBL/GenBank/DDBJ whole genome shotgun (WGS) entry which is preliminary data.</text>
</comment>
<dbReference type="Pfam" id="PF09278">
    <property type="entry name" value="MerR-DNA-bind"/>
    <property type="match status" value="1"/>
</dbReference>
<dbReference type="PANTHER" id="PTHR30204">
    <property type="entry name" value="REDOX-CYCLING DRUG-SENSING TRANSCRIPTIONAL ACTIVATOR SOXR"/>
    <property type="match status" value="1"/>
</dbReference>
<feature type="domain" description="HTH merR-type" evidence="11">
    <location>
        <begin position="11"/>
        <end position="80"/>
    </location>
</feature>
<proteinExistence type="predicted"/>
<dbReference type="InterPro" id="IPR015358">
    <property type="entry name" value="Tscrpt_reg_MerR_DNA-bd"/>
</dbReference>
<evidence type="ECO:0000256" key="3">
    <source>
        <dbReference type="ARBA" id="ARBA00022491"/>
    </source>
</evidence>
<dbReference type="InterPro" id="IPR009061">
    <property type="entry name" value="DNA-bd_dom_put_sf"/>
</dbReference>
<dbReference type="Proteomes" id="UP000308430">
    <property type="component" value="Unassembled WGS sequence"/>
</dbReference>
<keyword evidence="9" id="KW-0804">Transcription</keyword>
<dbReference type="AlphaFoldDB" id="A0A4S4B4H0"/>
<evidence type="ECO:0000313" key="13">
    <source>
        <dbReference type="Proteomes" id="UP000308430"/>
    </source>
</evidence>
<keyword evidence="4" id="KW-0479">Metal-binding</keyword>
<keyword evidence="6" id="KW-0805">Transcription regulation</keyword>
<evidence type="ECO:0000256" key="2">
    <source>
        <dbReference type="ARBA" id="ARBA00022466"/>
    </source>
</evidence>
<evidence type="ECO:0000256" key="9">
    <source>
        <dbReference type="ARBA" id="ARBA00023163"/>
    </source>
</evidence>
<dbReference type="EMBL" id="SSOC01000003">
    <property type="protein sequence ID" value="THF65824.1"/>
    <property type="molecule type" value="Genomic_DNA"/>
</dbReference>
<dbReference type="InterPro" id="IPR047057">
    <property type="entry name" value="MerR_fam"/>
</dbReference>
<dbReference type="PANTHER" id="PTHR30204:SF69">
    <property type="entry name" value="MERR-FAMILY TRANSCRIPTIONAL REGULATOR"/>
    <property type="match status" value="1"/>
</dbReference>
<dbReference type="Pfam" id="PF00376">
    <property type="entry name" value="MerR"/>
    <property type="match status" value="1"/>
</dbReference>
<evidence type="ECO:0000256" key="8">
    <source>
        <dbReference type="ARBA" id="ARBA00023159"/>
    </source>
</evidence>
<keyword evidence="5" id="KW-0476">Mercury</keyword>
<evidence type="ECO:0000256" key="7">
    <source>
        <dbReference type="ARBA" id="ARBA00023125"/>
    </source>
</evidence>
<dbReference type="CDD" id="cd04783">
    <property type="entry name" value="HTH_MerR1"/>
    <property type="match status" value="1"/>
</dbReference>
<keyword evidence="8" id="KW-0010">Activator</keyword>
<dbReference type="PRINTS" id="PR00040">
    <property type="entry name" value="HTHMERR"/>
</dbReference>
<evidence type="ECO:0000313" key="12">
    <source>
        <dbReference type="EMBL" id="THF65824.1"/>
    </source>
</evidence>